<dbReference type="PROSITE" id="PS00675">
    <property type="entry name" value="SIGMA54_INTERACT_1"/>
    <property type="match status" value="1"/>
</dbReference>
<evidence type="ECO:0000313" key="5">
    <source>
        <dbReference type="Proteomes" id="UP001500552"/>
    </source>
</evidence>
<dbReference type="InterPro" id="IPR027417">
    <property type="entry name" value="P-loop_NTPase"/>
</dbReference>
<dbReference type="RefSeq" id="WP_345159930.1">
    <property type="nucleotide sequence ID" value="NZ_BAABHC010000016.1"/>
</dbReference>
<dbReference type="CDD" id="cd00009">
    <property type="entry name" value="AAA"/>
    <property type="match status" value="1"/>
</dbReference>
<dbReference type="InterPro" id="IPR002078">
    <property type="entry name" value="Sigma_54_int"/>
</dbReference>
<proteinExistence type="predicted"/>
<dbReference type="PROSITE" id="PS50045">
    <property type="entry name" value="SIGMA54_INTERACT_4"/>
    <property type="match status" value="1"/>
</dbReference>
<evidence type="ECO:0000313" key="4">
    <source>
        <dbReference type="EMBL" id="GAA4435673.1"/>
    </source>
</evidence>
<gene>
    <name evidence="4" type="ORF">GCM10023188_27830</name>
</gene>
<dbReference type="Pfam" id="PF00158">
    <property type="entry name" value="Sigma54_activat"/>
    <property type="match status" value="1"/>
</dbReference>
<dbReference type="SUPFAM" id="SSF52540">
    <property type="entry name" value="P-loop containing nucleoside triphosphate hydrolases"/>
    <property type="match status" value="1"/>
</dbReference>
<dbReference type="InterPro" id="IPR025662">
    <property type="entry name" value="Sigma_54_int_dom_ATP-bd_1"/>
</dbReference>
<name>A0ABP8LU94_9BACT</name>
<dbReference type="InterPro" id="IPR003593">
    <property type="entry name" value="AAA+_ATPase"/>
</dbReference>
<sequence>MLKNIARAELWLSHFCRNLSELTDVIYTLEKAEVDVQILHQQDQPTGPGVVFFDHPSALEAVAAYVNAIAPLCGQQIIAVSLSALPKGTAWKLLNAGASDVFVWNAAEKPVESITARLRYWEKAKQQLQHLHQVLIGKSKIWHATLRQIAEMASASCPVLLLGESGTGKELITREIHALDPRPHKQDLVVVDCTTIVPGLSGSELFGHEKGAFTNAISTRDGAFALANGGTLFLDELGELPAPLQAELLRVLQEGTYKRVGSNTWRKTDFRLISATNRNLTEDVKSGHFRQDLFYRVSGYLCRLPPLRERREDIPLLVDHFLQHDHHKHQHVDPEVYEYLSVRDFPGNVRELQQLVSRIANKHMGDGPFTLGDIPEADRPVFGDAEHLPGKGELEQAVKRLFYAGVGLKDLKDMVTAFAKEIAIEDKNGNIKEAAQQLGCSERILQMHKKTDAPNPYLRGI</sequence>
<organism evidence="4 5">
    <name type="scientific">Pontibacter saemangeumensis</name>
    <dbReference type="NCBI Taxonomy" id="1084525"/>
    <lineage>
        <taxon>Bacteria</taxon>
        <taxon>Pseudomonadati</taxon>
        <taxon>Bacteroidota</taxon>
        <taxon>Cytophagia</taxon>
        <taxon>Cytophagales</taxon>
        <taxon>Hymenobacteraceae</taxon>
        <taxon>Pontibacter</taxon>
    </lineage>
</organism>
<dbReference type="Gene3D" id="3.40.50.300">
    <property type="entry name" value="P-loop containing nucleotide triphosphate hydrolases"/>
    <property type="match status" value="1"/>
</dbReference>
<dbReference type="SMART" id="SM00382">
    <property type="entry name" value="AAA"/>
    <property type="match status" value="1"/>
</dbReference>
<evidence type="ECO:0000256" key="2">
    <source>
        <dbReference type="ARBA" id="ARBA00022840"/>
    </source>
</evidence>
<dbReference type="Proteomes" id="UP001500552">
    <property type="component" value="Unassembled WGS sequence"/>
</dbReference>
<evidence type="ECO:0000256" key="1">
    <source>
        <dbReference type="ARBA" id="ARBA00022741"/>
    </source>
</evidence>
<dbReference type="InterPro" id="IPR058031">
    <property type="entry name" value="AAA_lid_NorR"/>
</dbReference>
<dbReference type="Gene3D" id="1.10.8.60">
    <property type="match status" value="1"/>
</dbReference>
<dbReference type="Pfam" id="PF25601">
    <property type="entry name" value="AAA_lid_14"/>
    <property type="match status" value="1"/>
</dbReference>
<dbReference type="PROSITE" id="PS00676">
    <property type="entry name" value="SIGMA54_INTERACT_2"/>
    <property type="match status" value="1"/>
</dbReference>
<dbReference type="InterPro" id="IPR025943">
    <property type="entry name" value="Sigma_54_int_dom_ATP-bd_2"/>
</dbReference>
<comment type="caution">
    <text evidence="4">The sequence shown here is derived from an EMBL/GenBank/DDBJ whole genome shotgun (WGS) entry which is preliminary data.</text>
</comment>
<evidence type="ECO:0000259" key="3">
    <source>
        <dbReference type="PROSITE" id="PS50045"/>
    </source>
</evidence>
<reference evidence="5" key="1">
    <citation type="journal article" date="2019" name="Int. J. Syst. Evol. Microbiol.">
        <title>The Global Catalogue of Microorganisms (GCM) 10K type strain sequencing project: providing services to taxonomists for standard genome sequencing and annotation.</title>
        <authorList>
            <consortium name="The Broad Institute Genomics Platform"/>
            <consortium name="The Broad Institute Genome Sequencing Center for Infectious Disease"/>
            <person name="Wu L."/>
            <person name="Ma J."/>
        </authorList>
    </citation>
    <scope>NUCLEOTIDE SEQUENCE [LARGE SCALE GENOMIC DNA]</scope>
    <source>
        <strain evidence="5">JCM 17926</strain>
    </source>
</reference>
<accession>A0ABP8LU94</accession>
<dbReference type="PANTHER" id="PTHR32071">
    <property type="entry name" value="TRANSCRIPTIONAL REGULATORY PROTEIN"/>
    <property type="match status" value="1"/>
</dbReference>
<keyword evidence="5" id="KW-1185">Reference proteome</keyword>
<feature type="domain" description="Sigma-54 factor interaction" evidence="3">
    <location>
        <begin position="135"/>
        <end position="361"/>
    </location>
</feature>
<dbReference type="EMBL" id="BAABHC010000016">
    <property type="protein sequence ID" value="GAA4435673.1"/>
    <property type="molecule type" value="Genomic_DNA"/>
</dbReference>
<protein>
    <recommendedName>
        <fullName evidence="3">Sigma-54 factor interaction domain-containing protein</fullName>
    </recommendedName>
</protein>
<keyword evidence="1" id="KW-0547">Nucleotide-binding</keyword>
<keyword evidence="2" id="KW-0067">ATP-binding</keyword>